<keyword evidence="9" id="KW-1185">Reference proteome</keyword>
<protein>
    <recommendedName>
        <fullName evidence="6">RNA methyltransferase</fullName>
        <ecNumber evidence="6">2.1.1.-</ecNumber>
    </recommendedName>
</protein>
<dbReference type="InterPro" id="IPR025714">
    <property type="entry name" value="Methyltranfer_dom"/>
</dbReference>
<feature type="domain" description="Bin3-type SAM" evidence="7">
    <location>
        <begin position="44"/>
        <end position="265"/>
    </location>
</feature>
<dbReference type="GO" id="GO:0008171">
    <property type="term" value="F:O-methyltransferase activity"/>
    <property type="evidence" value="ECO:0007669"/>
    <property type="project" value="UniProtKB-UniRule"/>
</dbReference>
<dbReference type="Gene3D" id="3.40.50.150">
    <property type="entry name" value="Vaccinia Virus protein VP39"/>
    <property type="match status" value="1"/>
</dbReference>
<keyword evidence="3 6" id="KW-0808">Transferase</keyword>
<dbReference type="InterPro" id="IPR024160">
    <property type="entry name" value="BIN3_SAM-bd_dom"/>
</dbReference>
<evidence type="ECO:0000313" key="8">
    <source>
        <dbReference type="EMBL" id="RWS29443.1"/>
    </source>
</evidence>
<dbReference type="InterPro" id="IPR029063">
    <property type="entry name" value="SAM-dependent_MTases_sf"/>
</dbReference>
<dbReference type="EMBL" id="NCKV01000916">
    <property type="protein sequence ID" value="RWS29443.1"/>
    <property type="molecule type" value="Genomic_DNA"/>
</dbReference>
<dbReference type="Pfam" id="PF13847">
    <property type="entry name" value="Methyltransf_31"/>
    <property type="match status" value="1"/>
</dbReference>
<keyword evidence="4 5" id="KW-0949">S-adenosyl-L-methionine</keyword>
<dbReference type="CDD" id="cd02440">
    <property type="entry name" value="AdoMet_MTases"/>
    <property type="match status" value="1"/>
</dbReference>
<comment type="similarity">
    <text evidence="1 6">Belongs to the methyltransferase superfamily.</text>
</comment>
<name>A0A443SPM0_9ACAR</name>
<sequence length="269" mass="31720">MMSGVKRECEGNDEKKKKKKKLQQFQFGNYSRYYGYRNQNYVFDPRLTHLQRNWFESKHVLDIGCNAGLITLTIAKEFCPSKIMGIDIDAKLIDLARKNVRQYENRQFVPRTVRLREKSCVIESRIHFPQNVSFEVCNYVFDDDEKLITVKTLYDTIVCLSVTKWIQLNWGDLGLKRFFKRIYAELKPGGILILEPQPMSSYKRKKCYTPETLRNFSEIKLKPQQFSDYLLSEEVGFKSCKVIDTPEHSSKGFQRQILMFEKAEETNEA</sequence>
<evidence type="ECO:0000313" key="9">
    <source>
        <dbReference type="Proteomes" id="UP000288716"/>
    </source>
</evidence>
<dbReference type="SUPFAM" id="SSF53335">
    <property type="entry name" value="S-adenosyl-L-methionine-dependent methyltransferases"/>
    <property type="match status" value="1"/>
</dbReference>
<dbReference type="GO" id="GO:0032259">
    <property type="term" value="P:methylation"/>
    <property type="evidence" value="ECO:0007669"/>
    <property type="project" value="UniProtKB-KW"/>
</dbReference>
<dbReference type="STRING" id="299467.A0A443SPM0"/>
<dbReference type="GO" id="GO:0040031">
    <property type="term" value="P:snRNA modification"/>
    <property type="evidence" value="ECO:0007669"/>
    <property type="project" value="TreeGrafter"/>
</dbReference>
<evidence type="ECO:0000256" key="6">
    <source>
        <dbReference type="RuleBase" id="RU367087"/>
    </source>
</evidence>
<evidence type="ECO:0000256" key="2">
    <source>
        <dbReference type="ARBA" id="ARBA00022603"/>
    </source>
</evidence>
<dbReference type="InterPro" id="IPR039772">
    <property type="entry name" value="Bin3-like"/>
</dbReference>
<dbReference type="FunFam" id="3.40.50.150:FF:000083">
    <property type="entry name" value="7SK snRNA methylphosphate capping enzyme"/>
    <property type="match status" value="1"/>
</dbReference>
<dbReference type="GO" id="GO:0017069">
    <property type="term" value="F:snRNA binding"/>
    <property type="evidence" value="ECO:0007669"/>
    <property type="project" value="TreeGrafter"/>
</dbReference>
<evidence type="ECO:0000256" key="3">
    <source>
        <dbReference type="ARBA" id="ARBA00022679"/>
    </source>
</evidence>
<evidence type="ECO:0000256" key="1">
    <source>
        <dbReference type="ARBA" id="ARBA00008361"/>
    </source>
</evidence>
<dbReference type="AlphaFoldDB" id="A0A443SPM0"/>
<dbReference type="OrthoDB" id="10017101at2759"/>
<evidence type="ECO:0000256" key="4">
    <source>
        <dbReference type="ARBA" id="ARBA00022691"/>
    </source>
</evidence>
<dbReference type="InterPro" id="IPR010675">
    <property type="entry name" value="Bin3_C"/>
</dbReference>
<keyword evidence="2 6" id="KW-0489">Methyltransferase</keyword>
<evidence type="ECO:0000256" key="5">
    <source>
        <dbReference type="PROSITE-ProRule" id="PRU00848"/>
    </source>
</evidence>
<dbReference type="GO" id="GO:0008173">
    <property type="term" value="F:RNA methyltransferase activity"/>
    <property type="evidence" value="ECO:0007669"/>
    <property type="project" value="UniProtKB-UniRule"/>
</dbReference>
<dbReference type="VEuPathDB" id="VectorBase:LDEU002597"/>
<evidence type="ECO:0000259" key="7">
    <source>
        <dbReference type="PROSITE" id="PS51515"/>
    </source>
</evidence>
<dbReference type="PANTHER" id="PTHR12315:SF0">
    <property type="entry name" value="7SK SNRNA METHYLPHOSPHATE CAPPING ENZYME"/>
    <property type="match status" value="1"/>
</dbReference>
<dbReference type="EC" id="2.1.1.-" evidence="6"/>
<gene>
    <name evidence="8" type="ORF">B4U80_02197</name>
</gene>
<dbReference type="PANTHER" id="PTHR12315">
    <property type="entry name" value="BICOID-INTERACTING PROTEIN RELATED"/>
    <property type="match status" value="1"/>
</dbReference>
<reference evidence="8 9" key="1">
    <citation type="journal article" date="2018" name="Gigascience">
        <title>Genomes of trombidid mites reveal novel predicted allergens and laterally-transferred genes associated with secondary metabolism.</title>
        <authorList>
            <person name="Dong X."/>
            <person name="Chaisiri K."/>
            <person name="Xia D."/>
            <person name="Armstrong S.D."/>
            <person name="Fang Y."/>
            <person name="Donnelly M.J."/>
            <person name="Kadowaki T."/>
            <person name="McGarry J.W."/>
            <person name="Darby A.C."/>
            <person name="Makepeace B.L."/>
        </authorList>
    </citation>
    <scope>NUCLEOTIDE SEQUENCE [LARGE SCALE GENOMIC DNA]</scope>
    <source>
        <strain evidence="8">UoL-UT</strain>
    </source>
</reference>
<proteinExistence type="inferred from homology"/>
<comment type="caution">
    <text evidence="8">The sequence shown here is derived from an EMBL/GenBank/DDBJ whole genome shotgun (WGS) entry which is preliminary data.</text>
</comment>
<dbReference type="Pfam" id="PF06859">
    <property type="entry name" value="Bin3"/>
    <property type="match status" value="1"/>
</dbReference>
<dbReference type="PROSITE" id="PS51515">
    <property type="entry name" value="BIN3_SAM"/>
    <property type="match status" value="1"/>
</dbReference>
<organism evidence="8 9">
    <name type="scientific">Leptotrombidium deliense</name>
    <dbReference type="NCBI Taxonomy" id="299467"/>
    <lineage>
        <taxon>Eukaryota</taxon>
        <taxon>Metazoa</taxon>
        <taxon>Ecdysozoa</taxon>
        <taxon>Arthropoda</taxon>
        <taxon>Chelicerata</taxon>
        <taxon>Arachnida</taxon>
        <taxon>Acari</taxon>
        <taxon>Acariformes</taxon>
        <taxon>Trombidiformes</taxon>
        <taxon>Prostigmata</taxon>
        <taxon>Anystina</taxon>
        <taxon>Parasitengona</taxon>
        <taxon>Trombiculoidea</taxon>
        <taxon>Trombiculidae</taxon>
        <taxon>Leptotrombidium</taxon>
    </lineage>
</organism>
<dbReference type="Proteomes" id="UP000288716">
    <property type="component" value="Unassembled WGS sequence"/>
</dbReference>
<accession>A0A443SPM0</accession>